<dbReference type="InterPro" id="IPR023210">
    <property type="entry name" value="NADP_OxRdtase_dom"/>
</dbReference>
<dbReference type="PRINTS" id="PR00069">
    <property type="entry name" value="ALDKETRDTASE"/>
</dbReference>
<feature type="binding site" evidence="5">
    <location>
        <position position="138"/>
    </location>
    <ligand>
        <name>substrate</name>
    </ligand>
</feature>
<keyword evidence="2" id="KW-0521">NADP</keyword>
<dbReference type="SUPFAM" id="SSF51430">
    <property type="entry name" value="NAD(P)-linked oxidoreductase"/>
    <property type="match status" value="1"/>
</dbReference>
<dbReference type="EMBL" id="JAPTSV010000013">
    <property type="protein sequence ID" value="KAJ1521724.1"/>
    <property type="molecule type" value="Genomic_DNA"/>
</dbReference>
<accession>A0AAV7X725</accession>
<evidence type="ECO:0000256" key="4">
    <source>
        <dbReference type="PIRSR" id="PIRSR000097-1"/>
    </source>
</evidence>
<evidence type="ECO:0000259" key="7">
    <source>
        <dbReference type="Pfam" id="PF00248"/>
    </source>
</evidence>
<evidence type="ECO:0000256" key="5">
    <source>
        <dbReference type="PIRSR" id="PIRSR000097-2"/>
    </source>
</evidence>
<sequence>MRAYCNRNPSFPLENEKFKEVNVISLPADRQVSHPSVLAPTRVAFVWLQASDDELAAALEAALSCGYRHIDTAFFYGNEAVIGKVLQDWIDAEKVTREELFVVTKLPPAGMHKSCLRDYIDRSMRDLRVDYLDLYLIHTPFGVEHHDFNMFPVDEDGTILRDKDTDFIALWKILEEEVDSGRFKAIGVSNFNQGQLQRLLDNCRIKPANLQIELHAYMQQRPLVEFCHENGITVTAYSPLGSRGTEKLLSAVGMERTLPDQMSNPVVVEIAGRLNRTPAQVLLRFIIQRGITAIPKSTNQDRITQNIQVFDFDLRAEDVEKLEALDQGESGRVIDLKFLKGIEHHPEYPF</sequence>
<gene>
    <name evidence="8" type="ORF">ONE63_003365</name>
</gene>
<keyword evidence="9" id="KW-1185">Reference proteome</keyword>
<comment type="similarity">
    <text evidence="1">Belongs to the aldo/keto reductase family.</text>
</comment>
<dbReference type="Pfam" id="PF00248">
    <property type="entry name" value="Aldo_ket_red"/>
    <property type="match status" value="1"/>
</dbReference>
<dbReference type="PROSITE" id="PS00063">
    <property type="entry name" value="ALDOKETO_REDUCTASE_3"/>
    <property type="match status" value="1"/>
</dbReference>
<dbReference type="Gene3D" id="3.20.20.100">
    <property type="entry name" value="NADP-dependent oxidoreductase domain"/>
    <property type="match status" value="1"/>
</dbReference>
<feature type="site" description="Lowers pKa of active site Tyr" evidence="6">
    <location>
        <position position="105"/>
    </location>
</feature>
<evidence type="ECO:0000313" key="8">
    <source>
        <dbReference type="EMBL" id="KAJ1521724.1"/>
    </source>
</evidence>
<reference evidence="8" key="1">
    <citation type="submission" date="2022-12" db="EMBL/GenBank/DDBJ databases">
        <title>Chromosome-level genome assembly of the bean flower thrips Megalurothrips usitatus.</title>
        <authorList>
            <person name="Ma L."/>
            <person name="Liu Q."/>
            <person name="Li H."/>
            <person name="Cai W."/>
        </authorList>
    </citation>
    <scope>NUCLEOTIDE SEQUENCE</scope>
    <source>
        <strain evidence="8">Cailab_2022a</strain>
    </source>
</reference>
<comment type="caution">
    <text evidence="8">The sequence shown here is derived from an EMBL/GenBank/DDBJ whole genome shotgun (WGS) entry which is preliminary data.</text>
</comment>
<dbReference type="PROSITE" id="PS00798">
    <property type="entry name" value="ALDOKETO_REDUCTASE_1"/>
    <property type="match status" value="1"/>
</dbReference>
<dbReference type="Proteomes" id="UP001075354">
    <property type="component" value="Chromosome 13"/>
</dbReference>
<dbReference type="InterPro" id="IPR036812">
    <property type="entry name" value="NAD(P)_OxRdtase_dom_sf"/>
</dbReference>
<evidence type="ECO:0000256" key="6">
    <source>
        <dbReference type="PIRSR" id="PIRSR000097-3"/>
    </source>
</evidence>
<keyword evidence="3" id="KW-0560">Oxidoreductase</keyword>
<dbReference type="GO" id="GO:0016491">
    <property type="term" value="F:oxidoreductase activity"/>
    <property type="evidence" value="ECO:0007669"/>
    <property type="project" value="UniProtKB-KW"/>
</dbReference>
<dbReference type="PIRSF" id="PIRSF000097">
    <property type="entry name" value="AKR"/>
    <property type="match status" value="1"/>
</dbReference>
<name>A0AAV7X725_9NEOP</name>
<organism evidence="8 9">
    <name type="scientific">Megalurothrips usitatus</name>
    <name type="common">bean blossom thrips</name>
    <dbReference type="NCBI Taxonomy" id="439358"/>
    <lineage>
        <taxon>Eukaryota</taxon>
        <taxon>Metazoa</taxon>
        <taxon>Ecdysozoa</taxon>
        <taxon>Arthropoda</taxon>
        <taxon>Hexapoda</taxon>
        <taxon>Insecta</taxon>
        <taxon>Pterygota</taxon>
        <taxon>Neoptera</taxon>
        <taxon>Paraneoptera</taxon>
        <taxon>Thysanoptera</taxon>
        <taxon>Terebrantia</taxon>
        <taxon>Thripoidea</taxon>
        <taxon>Thripidae</taxon>
        <taxon>Megalurothrips</taxon>
    </lineage>
</organism>
<evidence type="ECO:0000313" key="9">
    <source>
        <dbReference type="Proteomes" id="UP001075354"/>
    </source>
</evidence>
<dbReference type="FunFam" id="3.20.20.100:FF:000006">
    <property type="entry name" value="Aldo-keto reductase family 1 member A1"/>
    <property type="match status" value="1"/>
</dbReference>
<dbReference type="InterPro" id="IPR020471">
    <property type="entry name" value="AKR"/>
</dbReference>
<dbReference type="PROSITE" id="PS00062">
    <property type="entry name" value="ALDOKETO_REDUCTASE_2"/>
    <property type="match status" value="1"/>
</dbReference>
<evidence type="ECO:0000256" key="3">
    <source>
        <dbReference type="ARBA" id="ARBA00023002"/>
    </source>
</evidence>
<evidence type="ECO:0000256" key="1">
    <source>
        <dbReference type="ARBA" id="ARBA00007905"/>
    </source>
</evidence>
<dbReference type="AlphaFoldDB" id="A0AAV7X725"/>
<feature type="domain" description="NADP-dependent oxidoreductase" evidence="7">
    <location>
        <begin position="47"/>
        <end position="326"/>
    </location>
</feature>
<dbReference type="InterPro" id="IPR018170">
    <property type="entry name" value="Aldo/ket_reductase_CS"/>
</dbReference>
<protein>
    <recommendedName>
        <fullName evidence="7">NADP-dependent oxidoreductase domain-containing protein</fullName>
    </recommendedName>
</protein>
<evidence type="ECO:0000256" key="2">
    <source>
        <dbReference type="ARBA" id="ARBA00022857"/>
    </source>
</evidence>
<feature type="active site" description="Proton donor" evidence="4">
    <location>
        <position position="76"/>
    </location>
</feature>
<proteinExistence type="inferred from homology"/>
<dbReference type="PANTHER" id="PTHR11732">
    <property type="entry name" value="ALDO/KETO REDUCTASE"/>
    <property type="match status" value="1"/>
</dbReference>